<evidence type="ECO:0000259" key="1">
    <source>
        <dbReference type="Pfam" id="PF00557"/>
    </source>
</evidence>
<dbReference type="CDD" id="cd01066">
    <property type="entry name" value="APP_MetAP"/>
    <property type="match status" value="1"/>
</dbReference>
<dbReference type="Pfam" id="PF00557">
    <property type="entry name" value="Peptidase_M24"/>
    <property type="match status" value="1"/>
</dbReference>
<evidence type="ECO:0000259" key="2">
    <source>
        <dbReference type="Pfam" id="PF01321"/>
    </source>
</evidence>
<keyword evidence="3" id="KW-0645">Protease</keyword>
<dbReference type="InterPro" id="IPR000994">
    <property type="entry name" value="Pept_M24"/>
</dbReference>
<organism evidence="3 4">
    <name type="scientific">Halostagnicola kamekurae</name>
    <dbReference type="NCBI Taxonomy" id="619731"/>
    <lineage>
        <taxon>Archaea</taxon>
        <taxon>Methanobacteriati</taxon>
        <taxon>Methanobacteriota</taxon>
        <taxon>Stenosarchaea group</taxon>
        <taxon>Halobacteria</taxon>
        <taxon>Halobacteriales</taxon>
        <taxon>Natrialbaceae</taxon>
        <taxon>Halostagnicola</taxon>
    </lineage>
</organism>
<accession>A0A1I6TCN1</accession>
<reference evidence="4" key="1">
    <citation type="submission" date="2016-10" db="EMBL/GenBank/DDBJ databases">
        <authorList>
            <person name="Varghese N."/>
            <person name="Submissions S."/>
        </authorList>
    </citation>
    <scope>NUCLEOTIDE SEQUENCE [LARGE SCALE GENOMIC DNA]</scope>
    <source>
        <strain evidence="4">DSM 22427</strain>
    </source>
</reference>
<dbReference type="Gene3D" id="3.40.350.10">
    <property type="entry name" value="Creatinase/prolidase N-terminal domain"/>
    <property type="match status" value="1"/>
</dbReference>
<dbReference type="Pfam" id="PF01321">
    <property type="entry name" value="Creatinase_N"/>
    <property type="match status" value="1"/>
</dbReference>
<keyword evidence="3" id="KW-0378">Hydrolase</keyword>
<dbReference type="OrthoDB" id="1346at2157"/>
<dbReference type="EMBL" id="FOZS01000003">
    <property type="protein sequence ID" value="SFS86878.1"/>
    <property type="molecule type" value="Genomic_DNA"/>
</dbReference>
<dbReference type="Proteomes" id="UP000199199">
    <property type="component" value="Unassembled WGS sequence"/>
</dbReference>
<dbReference type="RefSeq" id="WP_092905620.1">
    <property type="nucleotide sequence ID" value="NZ_FOZS01000003.1"/>
</dbReference>
<dbReference type="InterPro" id="IPR050659">
    <property type="entry name" value="Peptidase_M24B"/>
</dbReference>
<dbReference type="GO" id="GO:0004177">
    <property type="term" value="F:aminopeptidase activity"/>
    <property type="evidence" value="ECO:0007669"/>
    <property type="project" value="UniProtKB-KW"/>
</dbReference>
<dbReference type="InterPro" id="IPR036005">
    <property type="entry name" value="Creatinase/aminopeptidase-like"/>
</dbReference>
<keyword evidence="4" id="KW-1185">Reference proteome</keyword>
<dbReference type="Gene3D" id="3.90.230.10">
    <property type="entry name" value="Creatinase/methionine aminopeptidase superfamily"/>
    <property type="match status" value="1"/>
</dbReference>
<protein>
    <submittedName>
        <fullName evidence="3">Xaa-Pro aminopeptidase</fullName>
    </submittedName>
</protein>
<dbReference type="PANTHER" id="PTHR46112">
    <property type="entry name" value="AMINOPEPTIDASE"/>
    <property type="match status" value="1"/>
</dbReference>
<name>A0A1I6TCN1_9EURY</name>
<dbReference type="SUPFAM" id="SSF53092">
    <property type="entry name" value="Creatinase/prolidase N-terminal domain"/>
    <property type="match status" value="1"/>
</dbReference>
<evidence type="ECO:0000313" key="3">
    <source>
        <dbReference type="EMBL" id="SFS86878.1"/>
    </source>
</evidence>
<keyword evidence="3" id="KW-0031">Aminopeptidase</keyword>
<evidence type="ECO:0000313" key="4">
    <source>
        <dbReference type="Proteomes" id="UP000199199"/>
    </source>
</evidence>
<proteinExistence type="predicted"/>
<dbReference type="InterPro" id="IPR029149">
    <property type="entry name" value="Creatin/AminoP/Spt16_N"/>
</dbReference>
<dbReference type="SUPFAM" id="SSF55920">
    <property type="entry name" value="Creatinase/aminopeptidase"/>
    <property type="match status" value="1"/>
</dbReference>
<gene>
    <name evidence="3" type="ORF">SAMN04488556_3005</name>
</gene>
<dbReference type="InterPro" id="IPR000587">
    <property type="entry name" value="Creatinase_N"/>
</dbReference>
<dbReference type="PANTHER" id="PTHR46112:SF2">
    <property type="entry name" value="XAA-PRO AMINOPEPTIDASE P-RELATED"/>
    <property type="match status" value="1"/>
</dbReference>
<feature type="domain" description="Peptidase M24" evidence="1">
    <location>
        <begin position="167"/>
        <end position="375"/>
    </location>
</feature>
<feature type="domain" description="Creatinase N-terminal" evidence="2">
    <location>
        <begin position="14"/>
        <end position="159"/>
    </location>
</feature>
<dbReference type="AlphaFoldDB" id="A0A1I6TCN1"/>
<sequence>MSRNVFDETEYERRVDRTKDRLREENLDAIVVADPANMNYLTGYDGWSFYVHQAVIVTADRDEPVWVGREMDANGARATTALGENSIRSYSDDHVHSPYDLHPMDYVAGVLEELEVADGRIGLEMDASYFTAKSYTRLQENLPEAAFEDATLLVGWVRIKKSEQELEYMQEAARISENAMQAGLDAIEAGVPEYEAAAAIYEQLVRGTEEYGGDYPSIVPLMPSGDHTGTPHLTWTDREFEKGDPVIIELSGCRHRYHSPLARTTFVGDPPDELERTADIVVEGIEAALDAVEPGVTCERVEEAWRETIAQYGLEKEDRIGYSMGLGYPPDWGEHTASIRPGDETVLEEDMTFHMIPGIWTDEIGMEISETFRVTGSGAETLADFPRRLFTT</sequence>